<sequence>MSACRRKGPDLWSRSLRYLALTGWLLLVCAFFVLDYAKPKVETFFERVYDIRLHQQWDMDLAQYILWLMVLGLVLSIVGLVINAKRNRRRTDQWRLSLIFLGIISLAGMVLYFVNFS</sequence>
<evidence type="ECO:0000313" key="2">
    <source>
        <dbReference type="EMBL" id="APG28737.1"/>
    </source>
</evidence>
<dbReference type="RefSeq" id="WP_072284761.1">
    <property type="nucleotide sequence ID" value="NZ_CP015519.1"/>
</dbReference>
<protein>
    <submittedName>
        <fullName evidence="2">Uncharacterized protein</fullName>
    </submittedName>
</protein>
<reference evidence="2 3" key="1">
    <citation type="journal article" date="2017" name="Genome Announc.">
        <title>Complete Genome Sequences of Two Acetylene-Fermenting Pelobacter acetylenicus Strains.</title>
        <authorList>
            <person name="Sutton J.M."/>
            <person name="Baesman S.M."/>
            <person name="Fierst J.L."/>
            <person name="Poret-Peterson A.T."/>
            <person name="Oremland R.S."/>
            <person name="Dunlap D.S."/>
            <person name="Akob D.M."/>
        </authorList>
    </citation>
    <scope>NUCLEOTIDE SEQUENCE [LARGE SCALE GENOMIC DNA]</scope>
    <source>
        <strain evidence="2 3">SFB93</strain>
    </source>
</reference>
<keyword evidence="1" id="KW-1133">Transmembrane helix</keyword>
<name>A0A1L3GS32_9BACT</name>
<dbReference type="AlphaFoldDB" id="A0A1L3GS32"/>
<feature type="transmembrane region" description="Helical" evidence="1">
    <location>
        <begin position="61"/>
        <end position="82"/>
    </location>
</feature>
<accession>A0A1L3GS32</accession>
<keyword evidence="1" id="KW-0812">Transmembrane</keyword>
<keyword evidence="1" id="KW-0472">Membrane</keyword>
<dbReference type="EMBL" id="CP015519">
    <property type="protein sequence ID" value="APG28737.1"/>
    <property type="molecule type" value="Genomic_DNA"/>
</dbReference>
<dbReference type="STRING" id="1842532.A7E78_13380"/>
<dbReference type="KEGG" id="pef:A7E78_13380"/>
<gene>
    <name evidence="2" type="ORF">A7E78_13380</name>
</gene>
<proteinExistence type="predicted"/>
<evidence type="ECO:0000256" key="1">
    <source>
        <dbReference type="SAM" id="Phobius"/>
    </source>
</evidence>
<feature type="transmembrane region" description="Helical" evidence="1">
    <location>
        <begin position="94"/>
        <end position="114"/>
    </location>
</feature>
<evidence type="ECO:0000313" key="3">
    <source>
        <dbReference type="Proteomes" id="UP000182517"/>
    </source>
</evidence>
<keyword evidence="3" id="KW-1185">Reference proteome</keyword>
<organism evidence="2 3">
    <name type="scientific">Syntrophotalea acetylenivorans</name>
    <dbReference type="NCBI Taxonomy" id="1842532"/>
    <lineage>
        <taxon>Bacteria</taxon>
        <taxon>Pseudomonadati</taxon>
        <taxon>Thermodesulfobacteriota</taxon>
        <taxon>Desulfuromonadia</taxon>
        <taxon>Desulfuromonadales</taxon>
        <taxon>Syntrophotaleaceae</taxon>
        <taxon>Syntrophotalea</taxon>
    </lineage>
</organism>
<dbReference type="OrthoDB" id="6119503at2"/>
<dbReference type="Proteomes" id="UP000182517">
    <property type="component" value="Chromosome"/>
</dbReference>